<accession>L7F960</accession>
<dbReference type="PATRIC" id="fig|698760.3.peg.3588"/>
<feature type="region of interest" description="Disordered" evidence="1">
    <location>
        <begin position="1"/>
        <end position="21"/>
    </location>
</feature>
<evidence type="ECO:0000313" key="3">
    <source>
        <dbReference type="Proteomes" id="UP000010931"/>
    </source>
</evidence>
<proteinExistence type="predicted"/>
<sequence length="128" mass="13822">MHSRITETAPQQGDKMTDRTRTARRILAQRTRTNRAAAKIRRNGVGTLATHCIAAGLAPKEARSVAGSLRKNADKADVTGQAGISYAKNIKAHTCTRYTPAEVARIAVIYRPRKPAYKVAAARLALAA</sequence>
<dbReference type="AlphaFoldDB" id="L7F960"/>
<organism evidence="2 3">
    <name type="scientific">Streptomyces turgidiscabies (strain Car8)</name>
    <dbReference type="NCBI Taxonomy" id="698760"/>
    <lineage>
        <taxon>Bacteria</taxon>
        <taxon>Bacillati</taxon>
        <taxon>Actinomycetota</taxon>
        <taxon>Actinomycetes</taxon>
        <taxon>Kitasatosporales</taxon>
        <taxon>Streptomycetaceae</taxon>
        <taxon>Streptomyces</taxon>
    </lineage>
</organism>
<gene>
    <name evidence="2" type="ORF">STRTUCAR8_08577</name>
</gene>
<evidence type="ECO:0000313" key="2">
    <source>
        <dbReference type="EMBL" id="ELP67644.1"/>
    </source>
</evidence>
<keyword evidence="3" id="KW-1185">Reference proteome</keyword>
<reference evidence="2 3" key="1">
    <citation type="journal article" date="2011" name="Plasmid">
        <title>Streptomyces turgidiscabies Car8 contains a modular pathogenicity island that shares virulence genes with other actinobacterial plant pathogens.</title>
        <authorList>
            <person name="Huguet-Tapia J.C."/>
            <person name="Badger J.H."/>
            <person name="Loria R."/>
            <person name="Pettis G.S."/>
        </authorList>
    </citation>
    <scope>NUCLEOTIDE SEQUENCE [LARGE SCALE GENOMIC DNA]</scope>
    <source>
        <strain evidence="2 3">Car8</strain>
    </source>
</reference>
<name>L7F960_STRT8</name>
<feature type="compositionally biased region" description="Polar residues" evidence="1">
    <location>
        <begin position="1"/>
        <end position="11"/>
    </location>
</feature>
<comment type="caution">
    <text evidence="2">The sequence shown here is derived from an EMBL/GenBank/DDBJ whole genome shotgun (WGS) entry which is preliminary data.</text>
</comment>
<dbReference type="Proteomes" id="UP000010931">
    <property type="component" value="Unassembled WGS sequence"/>
</dbReference>
<dbReference type="EMBL" id="AEJB01000272">
    <property type="protein sequence ID" value="ELP67644.1"/>
    <property type="molecule type" value="Genomic_DNA"/>
</dbReference>
<evidence type="ECO:0000256" key="1">
    <source>
        <dbReference type="SAM" id="MobiDB-lite"/>
    </source>
</evidence>
<protein>
    <submittedName>
        <fullName evidence="2">Uncharacterized protein</fullName>
    </submittedName>
</protein>